<evidence type="ECO:0000256" key="3">
    <source>
        <dbReference type="ARBA" id="ARBA00022692"/>
    </source>
</evidence>
<gene>
    <name evidence="8" type="ORF">ACFOEN_12185</name>
</gene>
<dbReference type="InterPro" id="IPR000620">
    <property type="entry name" value="EamA_dom"/>
</dbReference>
<evidence type="ECO:0000313" key="9">
    <source>
        <dbReference type="Proteomes" id="UP001595556"/>
    </source>
</evidence>
<dbReference type="SUPFAM" id="SSF103481">
    <property type="entry name" value="Multidrug resistance efflux transporter EmrE"/>
    <property type="match status" value="2"/>
</dbReference>
<feature type="domain" description="EamA" evidence="7">
    <location>
        <begin position="156"/>
        <end position="292"/>
    </location>
</feature>
<feature type="domain" description="EamA" evidence="7">
    <location>
        <begin position="8"/>
        <end position="137"/>
    </location>
</feature>
<keyword evidence="4 6" id="KW-1133">Transmembrane helix</keyword>
<dbReference type="PANTHER" id="PTHR32322:SF2">
    <property type="entry name" value="EAMA DOMAIN-CONTAINING PROTEIN"/>
    <property type="match status" value="1"/>
</dbReference>
<keyword evidence="9" id="KW-1185">Reference proteome</keyword>
<feature type="transmembrane region" description="Helical" evidence="6">
    <location>
        <begin position="250"/>
        <end position="268"/>
    </location>
</feature>
<proteinExistence type="inferred from homology"/>
<dbReference type="Proteomes" id="UP001595556">
    <property type="component" value="Unassembled WGS sequence"/>
</dbReference>
<dbReference type="InterPro" id="IPR050638">
    <property type="entry name" value="AA-Vitamin_Transporters"/>
</dbReference>
<keyword evidence="5 6" id="KW-0472">Membrane</keyword>
<feature type="transmembrane region" description="Helical" evidence="6">
    <location>
        <begin position="189"/>
        <end position="207"/>
    </location>
</feature>
<feature type="transmembrane region" description="Helical" evidence="6">
    <location>
        <begin position="154"/>
        <end position="177"/>
    </location>
</feature>
<evidence type="ECO:0000256" key="6">
    <source>
        <dbReference type="SAM" id="Phobius"/>
    </source>
</evidence>
<feature type="transmembrane region" description="Helical" evidence="6">
    <location>
        <begin position="274"/>
        <end position="294"/>
    </location>
</feature>
<dbReference type="InterPro" id="IPR037185">
    <property type="entry name" value="EmrE-like"/>
</dbReference>
<evidence type="ECO:0000256" key="4">
    <source>
        <dbReference type="ARBA" id="ARBA00022989"/>
    </source>
</evidence>
<evidence type="ECO:0000256" key="2">
    <source>
        <dbReference type="ARBA" id="ARBA00007362"/>
    </source>
</evidence>
<comment type="subcellular location">
    <subcellularLocation>
        <location evidence="1">Membrane</location>
        <topology evidence="1">Multi-pass membrane protein</topology>
    </subcellularLocation>
</comment>
<organism evidence="8 9">
    <name type="scientific">Piscinibacterium candidicorallinum</name>
    <dbReference type="NCBI Taxonomy" id="1793872"/>
    <lineage>
        <taxon>Bacteria</taxon>
        <taxon>Pseudomonadati</taxon>
        <taxon>Pseudomonadota</taxon>
        <taxon>Betaproteobacteria</taxon>
        <taxon>Burkholderiales</taxon>
        <taxon>Piscinibacterium</taxon>
    </lineage>
</organism>
<evidence type="ECO:0000313" key="8">
    <source>
        <dbReference type="EMBL" id="MFC3148380.1"/>
    </source>
</evidence>
<dbReference type="Pfam" id="PF00892">
    <property type="entry name" value="EamA"/>
    <property type="match status" value="2"/>
</dbReference>
<comment type="similarity">
    <text evidence="2">Belongs to the EamA transporter family.</text>
</comment>
<dbReference type="PANTHER" id="PTHR32322">
    <property type="entry name" value="INNER MEMBRANE TRANSPORTER"/>
    <property type="match status" value="1"/>
</dbReference>
<reference evidence="9" key="1">
    <citation type="journal article" date="2019" name="Int. J. Syst. Evol. Microbiol.">
        <title>The Global Catalogue of Microorganisms (GCM) 10K type strain sequencing project: providing services to taxonomists for standard genome sequencing and annotation.</title>
        <authorList>
            <consortium name="The Broad Institute Genomics Platform"/>
            <consortium name="The Broad Institute Genome Sequencing Center for Infectious Disease"/>
            <person name="Wu L."/>
            <person name="Ma J."/>
        </authorList>
    </citation>
    <scope>NUCLEOTIDE SEQUENCE [LARGE SCALE GENOMIC DNA]</scope>
    <source>
        <strain evidence="9">KCTC 52168</strain>
    </source>
</reference>
<keyword evidence="3 6" id="KW-0812">Transmembrane</keyword>
<feature type="transmembrane region" description="Helical" evidence="6">
    <location>
        <begin position="219"/>
        <end position="238"/>
    </location>
</feature>
<feature type="transmembrane region" description="Helical" evidence="6">
    <location>
        <begin position="91"/>
        <end position="109"/>
    </location>
</feature>
<feature type="transmembrane region" description="Helical" evidence="6">
    <location>
        <begin position="121"/>
        <end position="139"/>
    </location>
</feature>
<dbReference type="EMBL" id="JBHRTI010000007">
    <property type="protein sequence ID" value="MFC3148380.1"/>
    <property type="molecule type" value="Genomic_DNA"/>
</dbReference>
<evidence type="ECO:0000256" key="1">
    <source>
        <dbReference type="ARBA" id="ARBA00004141"/>
    </source>
</evidence>
<evidence type="ECO:0000259" key="7">
    <source>
        <dbReference type="Pfam" id="PF00892"/>
    </source>
</evidence>
<feature type="transmembrane region" description="Helical" evidence="6">
    <location>
        <begin position="37"/>
        <end position="55"/>
    </location>
</feature>
<accession>A0ABV7H3L6</accession>
<sequence length="308" mass="33330">MSTRNLQLFFICVAIWGTTWLAIKFQLGIVPPEVSVAWRFGLAAALLAGFCVWRGDTLRFSFAQHRTLFLLGVLMFGISYVFVYIAEQYVVSALVAVGYSASPLLNMLISRVAHGTPMSRRVAVGGLLGVLGIVLIFWPEFTASLTAQHLSREFILGVSFTAAAVVIAAIANVYATRANEQGINVWQKMAWGMGYGAVCCLVWALAASKPLTFDWRLPYVASLLYLAVFGSILAFAGYLTLMNHVGAARAGYIGVMVPIVALIISSIFENYDWTLLAVAGIALATAGNVLVLRAPARPDATPRRAEQT</sequence>
<dbReference type="RefSeq" id="WP_377304306.1">
    <property type="nucleotide sequence ID" value="NZ_CP180191.1"/>
</dbReference>
<evidence type="ECO:0000256" key="5">
    <source>
        <dbReference type="ARBA" id="ARBA00023136"/>
    </source>
</evidence>
<comment type="caution">
    <text evidence="8">The sequence shown here is derived from an EMBL/GenBank/DDBJ whole genome shotgun (WGS) entry which is preliminary data.</text>
</comment>
<protein>
    <submittedName>
        <fullName evidence="8">DMT family transporter</fullName>
    </submittedName>
</protein>
<name>A0ABV7H3L6_9BURK</name>
<feature type="transmembrane region" description="Helical" evidence="6">
    <location>
        <begin position="67"/>
        <end position="85"/>
    </location>
</feature>